<reference evidence="1" key="1">
    <citation type="submission" date="2020-03" db="EMBL/GenBank/DDBJ databases">
        <title>The deep terrestrial virosphere.</title>
        <authorList>
            <person name="Holmfeldt K."/>
            <person name="Nilsson E."/>
            <person name="Simone D."/>
            <person name="Lopez-Fernandez M."/>
            <person name="Wu X."/>
            <person name="de Brujin I."/>
            <person name="Lundin D."/>
            <person name="Andersson A."/>
            <person name="Bertilsson S."/>
            <person name="Dopson M."/>
        </authorList>
    </citation>
    <scope>NUCLEOTIDE SEQUENCE</scope>
    <source>
        <strain evidence="1">MM171A00660</strain>
        <strain evidence="2">MM171B00538</strain>
    </source>
</reference>
<proteinExistence type="predicted"/>
<dbReference type="EMBL" id="MT143684">
    <property type="protein sequence ID" value="QJB00199.1"/>
    <property type="molecule type" value="Genomic_DNA"/>
</dbReference>
<sequence length="170" mass="19915">MERSVLEKLIIITRQKLLENKVVYHGCKDVRELMARVFDKLEEPYEVKTFYIVPMGNPINIRCWHTWVEISGYVIETNPYQVFDIDLAIDNIPKDVWYEDIKIQESGEDSIWNHPADEWADKFHNGLADEIVKELRCCMNRANYPAPGLKMRAGEEKYLHAASAEKITKK</sequence>
<evidence type="ECO:0000313" key="1">
    <source>
        <dbReference type="EMBL" id="QJB00199.1"/>
    </source>
</evidence>
<gene>
    <name evidence="1" type="ORF">MM171A00660_0024</name>
    <name evidence="2" type="ORF">MM171B00538_0019</name>
</gene>
<dbReference type="AlphaFoldDB" id="A0A6M3M5Z8"/>
<accession>A0A6M3M5Z8</accession>
<evidence type="ECO:0000313" key="2">
    <source>
        <dbReference type="EMBL" id="QJB03905.1"/>
    </source>
</evidence>
<organism evidence="1">
    <name type="scientific">viral metagenome</name>
    <dbReference type="NCBI Taxonomy" id="1070528"/>
    <lineage>
        <taxon>unclassified sequences</taxon>
        <taxon>metagenomes</taxon>
        <taxon>organismal metagenomes</taxon>
    </lineage>
</organism>
<protein>
    <submittedName>
        <fullName evidence="1">Uncharacterized protein</fullName>
    </submittedName>
</protein>
<name>A0A6M3M5Z8_9ZZZZ</name>
<dbReference type="EMBL" id="MT143865">
    <property type="protein sequence ID" value="QJB03905.1"/>
    <property type="molecule type" value="Genomic_DNA"/>
</dbReference>